<feature type="domain" description="KN homeodomain" evidence="6">
    <location>
        <begin position="130"/>
        <end position="169"/>
    </location>
</feature>
<protein>
    <submittedName>
        <fullName evidence="7">BQ2448_3713 protein</fullName>
    </submittedName>
</protein>
<dbReference type="STRING" id="269621.A0A238FFP9"/>
<dbReference type="Proteomes" id="UP000198372">
    <property type="component" value="Unassembled WGS sequence"/>
</dbReference>
<evidence type="ECO:0000313" key="8">
    <source>
        <dbReference type="Proteomes" id="UP000198372"/>
    </source>
</evidence>
<feature type="region of interest" description="Disordered" evidence="5">
    <location>
        <begin position="335"/>
        <end position="361"/>
    </location>
</feature>
<feature type="compositionally biased region" description="Basic and acidic residues" evidence="5">
    <location>
        <begin position="91"/>
        <end position="109"/>
    </location>
</feature>
<keyword evidence="8" id="KW-1185">Reference proteome</keyword>
<evidence type="ECO:0000256" key="1">
    <source>
        <dbReference type="ARBA" id="ARBA00005800"/>
    </source>
</evidence>
<evidence type="ECO:0000256" key="5">
    <source>
        <dbReference type="SAM" id="MobiDB-lite"/>
    </source>
</evidence>
<dbReference type="SUPFAM" id="SSF46689">
    <property type="entry name" value="Homeodomain-like"/>
    <property type="match status" value="1"/>
</dbReference>
<dbReference type="Gene3D" id="1.10.10.60">
    <property type="entry name" value="Homeodomain-like"/>
    <property type="match status" value="1"/>
</dbReference>
<keyword evidence="4" id="KW-0539">Nucleus</keyword>
<feature type="compositionally biased region" description="Low complexity" evidence="5">
    <location>
        <begin position="265"/>
        <end position="286"/>
    </location>
</feature>
<evidence type="ECO:0000256" key="2">
    <source>
        <dbReference type="ARBA" id="ARBA00023125"/>
    </source>
</evidence>
<proteinExistence type="inferred from homology"/>
<keyword evidence="3" id="KW-0371">Homeobox</keyword>
<sequence>MADNLYEELESIYGRFGLSNDEYAARETLSQLQSLLPRLAKVISLGALPPGVMSACIDKVRQVNIVSHQLSCLESESAEVEEAAKLEASELLREPNSRFKNPPADREGDYSEDSTSQEEDHSILHYRSYFLEHISWPYPSPSDREQLLGAVPAHGRAQLSNWFVNSRRRSGWSALARTFGGGTKKGMEELIGRVEAGQGTEEEAESVDKVRRYFEDDGSLTIRPDLREMVERIERDMKTQTPSRKRKSIDEDDKWVDTPNRKRSWCGSSSSFSSLSEGSQSTLPSSPTFRSSSTLDSLGYIQIHSAESQPPPRCLSAHPSYAGSPAASFEYPNAPPASRRCVSDSRPFPSPKRSTPPYRSVSSSFALGIESTLAGSLTMPIDPDFLPTCQTAGSAWNGSGSSDNSDYRFASTSSSTLNADQSVQSSQNFTTTSNAWYETLQDDRWTELYPWLGSNGSDSLSGLDVLGQNDQELNWLMGTELAGLC</sequence>
<dbReference type="GO" id="GO:0003677">
    <property type="term" value="F:DNA binding"/>
    <property type="evidence" value="ECO:0007669"/>
    <property type="project" value="UniProtKB-KW"/>
</dbReference>
<gene>
    <name evidence="7" type="ORF">BQ2448_3713</name>
</gene>
<feature type="region of interest" description="Disordered" evidence="5">
    <location>
        <begin position="91"/>
        <end position="119"/>
    </location>
</feature>
<feature type="region of interest" description="Disordered" evidence="5">
    <location>
        <begin position="234"/>
        <end position="291"/>
    </location>
</feature>
<keyword evidence="2" id="KW-0238">DNA-binding</keyword>
<dbReference type="InterPro" id="IPR001356">
    <property type="entry name" value="HD"/>
</dbReference>
<accession>A0A238FFP9</accession>
<dbReference type="InterPro" id="IPR008422">
    <property type="entry name" value="KN_HD"/>
</dbReference>
<dbReference type="CDD" id="cd00086">
    <property type="entry name" value="homeodomain"/>
    <property type="match status" value="1"/>
</dbReference>
<comment type="similarity">
    <text evidence="1">Belongs to the TALE/M-ATYP homeobox family.</text>
</comment>
<evidence type="ECO:0000259" key="6">
    <source>
        <dbReference type="Pfam" id="PF05920"/>
    </source>
</evidence>
<evidence type="ECO:0000313" key="7">
    <source>
        <dbReference type="EMBL" id="SCV70951.1"/>
    </source>
</evidence>
<organism evidence="7 8">
    <name type="scientific">Microbotryum intermedium</name>
    <dbReference type="NCBI Taxonomy" id="269621"/>
    <lineage>
        <taxon>Eukaryota</taxon>
        <taxon>Fungi</taxon>
        <taxon>Dikarya</taxon>
        <taxon>Basidiomycota</taxon>
        <taxon>Pucciniomycotina</taxon>
        <taxon>Microbotryomycetes</taxon>
        <taxon>Microbotryales</taxon>
        <taxon>Microbotryaceae</taxon>
        <taxon>Microbotryum</taxon>
    </lineage>
</organism>
<dbReference type="GO" id="GO:0006355">
    <property type="term" value="P:regulation of DNA-templated transcription"/>
    <property type="evidence" value="ECO:0007669"/>
    <property type="project" value="InterPro"/>
</dbReference>
<evidence type="ECO:0000256" key="4">
    <source>
        <dbReference type="ARBA" id="ARBA00023242"/>
    </source>
</evidence>
<dbReference type="EMBL" id="FMSP01000006">
    <property type="protein sequence ID" value="SCV70951.1"/>
    <property type="molecule type" value="Genomic_DNA"/>
</dbReference>
<reference evidence="8" key="1">
    <citation type="submission" date="2016-09" db="EMBL/GenBank/DDBJ databases">
        <authorList>
            <person name="Jeantristanb JTB J.-T."/>
            <person name="Ricardo R."/>
        </authorList>
    </citation>
    <scope>NUCLEOTIDE SEQUENCE [LARGE SCALE GENOMIC DNA]</scope>
</reference>
<name>A0A238FFP9_9BASI</name>
<dbReference type="Pfam" id="PF05920">
    <property type="entry name" value="Homeobox_KN"/>
    <property type="match status" value="1"/>
</dbReference>
<dbReference type="OrthoDB" id="250329at2759"/>
<dbReference type="AlphaFoldDB" id="A0A238FFP9"/>
<evidence type="ECO:0000256" key="3">
    <source>
        <dbReference type="ARBA" id="ARBA00023155"/>
    </source>
</evidence>
<dbReference type="InterPro" id="IPR009057">
    <property type="entry name" value="Homeodomain-like_sf"/>
</dbReference>